<sequence length="23" mass="2769">MYAVRVHEYGDQEVLIYENIETP</sequence>
<dbReference type="EMBL" id="UINC01228065">
    <property type="protein sequence ID" value="SVE59225.1"/>
    <property type="molecule type" value="Genomic_DNA"/>
</dbReference>
<name>A0A383ESL0_9ZZZZ</name>
<reference evidence="1" key="1">
    <citation type="submission" date="2018-05" db="EMBL/GenBank/DDBJ databases">
        <authorList>
            <person name="Lanie J.A."/>
            <person name="Ng W.-L."/>
            <person name="Kazmierczak K.M."/>
            <person name="Andrzejewski T.M."/>
            <person name="Davidsen T.M."/>
            <person name="Wayne K.J."/>
            <person name="Tettelin H."/>
            <person name="Glass J.I."/>
            <person name="Rusch D."/>
            <person name="Podicherti R."/>
            <person name="Tsui H.-C.T."/>
            <person name="Winkler M.E."/>
        </authorList>
    </citation>
    <scope>NUCLEOTIDE SEQUENCE</scope>
</reference>
<proteinExistence type="predicted"/>
<evidence type="ECO:0000313" key="1">
    <source>
        <dbReference type="EMBL" id="SVE59225.1"/>
    </source>
</evidence>
<protein>
    <submittedName>
        <fullName evidence="1">Uncharacterized protein</fullName>
    </submittedName>
</protein>
<feature type="non-terminal residue" evidence="1">
    <location>
        <position position="23"/>
    </location>
</feature>
<organism evidence="1">
    <name type="scientific">marine metagenome</name>
    <dbReference type="NCBI Taxonomy" id="408172"/>
    <lineage>
        <taxon>unclassified sequences</taxon>
        <taxon>metagenomes</taxon>
        <taxon>ecological metagenomes</taxon>
    </lineage>
</organism>
<accession>A0A383ESL0</accession>
<gene>
    <name evidence="1" type="ORF">METZ01_LOCUS512079</name>
</gene>
<dbReference type="AlphaFoldDB" id="A0A383ESL0"/>